<dbReference type="InterPro" id="IPR001623">
    <property type="entry name" value="DnaJ_domain"/>
</dbReference>
<dbReference type="Gene3D" id="1.10.287.110">
    <property type="entry name" value="DnaJ domain"/>
    <property type="match status" value="1"/>
</dbReference>
<dbReference type="PANTHER" id="PTHR45090">
    <property type="entry name" value="CHAPERONE PROTEIN DNAJ 20 CHLOROPLASTIC"/>
    <property type="match status" value="1"/>
</dbReference>
<proteinExistence type="evidence at transcript level"/>
<protein>
    <recommendedName>
        <fullName evidence="1">J domain-containing protein</fullName>
    </recommendedName>
</protein>
<dbReference type="InterPro" id="IPR018253">
    <property type="entry name" value="DnaJ_domain_CS"/>
</dbReference>
<dbReference type="AlphaFoldDB" id="A9NM38"/>
<accession>A9NM38</accession>
<dbReference type="Pfam" id="PF00226">
    <property type="entry name" value="DnaJ"/>
    <property type="match status" value="1"/>
</dbReference>
<dbReference type="PRINTS" id="PR00625">
    <property type="entry name" value="JDOMAIN"/>
</dbReference>
<evidence type="ECO:0000259" key="1">
    <source>
        <dbReference type="PROSITE" id="PS50076"/>
    </source>
</evidence>
<name>A9NM38_PICSI</name>
<dbReference type="PROSITE" id="PS50076">
    <property type="entry name" value="DNAJ_2"/>
    <property type="match status" value="1"/>
</dbReference>
<dbReference type="SUPFAM" id="SSF46565">
    <property type="entry name" value="Chaperone J-domain"/>
    <property type="match status" value="1"/>
</dbReference>
<dbReference type="InterPro" id="IPR036869">
    <property type="entry name" value="J_dom_sf"/>
</dbReference>
<dbReference type="PROSITE" id="PS00636">
    <property type="entry name" value="DNAJ_1"/>
    <property type="match status" value="1"/>
</dbReference>
<dbReference type="GO" id="GO:0009507">
    <property type="term" value="C:chloroplast"/>
    <property type="evidence" value="ECO:0007669"/>
    <property type="project" value="TreeGrafter"/>
</dbReference>
<dbReference type="InterPro" id="IPR053232">
    <property type="entry name" value="DnaJ_C/III_chloroplastic"/>
</dbReference>
<dbReference type="EMBL" id="EF082336">
    <property type="protein sequence ID" value="ABK21699.1"/>
    <property type="molecule type" value="mRNA"/>
</dbReference>
<sequence>MAMKPILYRERGASLVLQADSCRAKPNSFHNLVKSRYFSGNLKPISGACHHRWHAGRDVQGNYSKVASEEQQSMSLYDLLGIPKNGSLAEIKQAYKQLARRYHPDVCPNPDQSEEYTRRFVQVQEAYEVLSDPPRRALYDQHLAMGFKHYSYSTFSARKRRQYCTQQDVGREDWKSRWESQLAGLKRRSAYKDAGRPLSWAARVRRENAQSSQPSEE</sequence>
<evidence type="ECO:0000313" key="2">
    <source>
        <dbReference type="EMBL" id="ABK21699.1"/>
    </source>
</evidence>
<dbReference type="CDD" id="cd06257">
    <property type="entry name" value="DnaJ"/>
    <property type="match status" value="1"/>
</dbReference>
<dbReference type="OMA" id="KSEWKSR"/>
<feature type="domain" description="J" evidence="1">
    <location>
        <begin position="75"/>
        <end position="143"/>
    </location>
</feature>
<dbReference type="PANTHER" id="PTHR45090:SF4">
    <property type="entry name" value="J DOMAIN-CONTAINING PROTEIN"/>
    <property type="match status" value="1"/>
</dbReference>
<dbReference type="SMART" id="SM00271">
    <property type="entry name" value="DnaJ"/>
    <property type="match status" value="1"/>
</dbReference>
<organism evidence="2">
    <name type="scientific">Picea sitchensis</name>
    <name type="common">Sitka spruce</name>
    <name type="synonym">Pinus sitchensis</name>
    <dbReference type="NCBI Taxonomy" id="3332"/>
    <lineage>
        <taxon>Eukaryota</taxon>
        <taxon>Viridiplantae</taxon>
        <taxon>Streptophyta</taxon>
        <taxon>Embryophyta</taxon>
        <taxon>Tracheophyta</taxon>
        <taxon>Spermatophyta</taxon>
        <taxon>Pinopsida</taxon>
        <taxon>Pinidae</taxon>
        <taxon>Conifers I</taxon>
        <taxon>Pinales</taxon>
        <taxon>Pinaceae</taxon>
        <taxon>Picea</taxon>
    </lineage>
</organism>
<reference evidence="2" key="1">
    <citation type="journal article" date="2008" name="BMC Genomics">
        <title>A conifer genomics resource of 200,000 spruce (Picea spp.) ESTs and 6,464 high-quality, sequence-finished full-length cDNAs for Sitka spruce (Picea sitchensis).</title>
        <authorList>
            <person name="Ralph S.G."/>
            <person name="Chun H.J."/>
            <person name="Kolosova N."/>
            <person name="Cooper D."/>
            <person name="Oddy C."/>
            <person name="Ritland C.E."/>
            <person name="Kirkpatrick R."/>
            <person name="Moore R."/>
            <person name="Barber S."/>
            <person name="Holt R.A."/>
            <person name="Jones S.J."/>
            <person name="Marra M.A."/>
            <person name="Douglas C.J."/>
            <person name="Ritland K."/>
            <person name="Bohlmann J."/>
        </authorList>
    </citation>
    <scope>NUCLEOTIDE SEQUENCE</scope>
    <source>
        <tissue evidence="2">Green portion of the leader tissue</tissue>
    </source>
</reference>